<dbReference type="RefSeq" id="WP_099277550.1">
    <property type="nucleotide sequence ID" value="NZ_KZ304961.1"/>
</dbReference>
<feature type="domain" description="Methyltransferase" evidence="2">
    <location>
        <begin position="34"/>
        <end position="127"/>
    </location>
</feature>
<gene>
    <name evidence="3" type="ORF">CJ301_11850</name>
</gene>
<dbReference type="EMBL" id="NQWH01000016">
    <property type="protein sequence ID" value="PHP27401.1"/>
    <property type="molecule type" value="Genomic_DNA"/>
</dbReference>
<evidence type="ECO:0000259" key="2">
    <source>
        <dbReference type="Pfam" id="PF13649"/>
    </source>
</evidence>
<dbReference type="Gene3D" id="3.40.50.150">
    <property type="entry name" value="Vaccinia Virus protein VP39"/>
    <property type="match status" value="1"/>
</dbReference>
<dbReference type="PANTHER" id="PTHR43861">
    <property type="entry name" value="TRANS-ACONITATE 2-METHYLTRANSFERASE-RELATED"/>
    <property type="match status" value="1"/>
</dbReference>
<sequence>MWDQRYAAPGYLFGTDPARFLSEHANHLPQDGRVLCVADGEGRNAAFLAARGLDVTAFDASPVAIGKARKLAEERGVTVHHALADIDDWDWEPGAYDAVVAIFIQFAPPSMRKRIFEGMKRTLRPGGVLMLHGYRPEQIAHGTGGPPDAENLYTEDLLEKAFGDFEILRLASYEREIEEGKGHVGMSALIDLIAIKP</sequence>
<dbReference type="SUPFAM" id="SSF53335">
    <property type="entry name" value="S-adenosyl-L-methionine-dependent methyltransferases"/>
    <property type="match status" value="1"/>
</dbReference>
<comment type="caution">
    <text evidence="3">The sequence shown here is derived from an EMBL/GenBank/DDBJ whole genome shotgun (WGS) entry which is preliminary data.</text>
</comment>
<dbReference type="Proteomes" id="UP000221860">
    <property type="component" value="Unassembled WGS sequence"/>
</dbReference>
<dbReference type="InterPro" id="IPR041698">
    <property type="entry name" value="Methyltransf_25"/>
</dbReference>
<evidence type="ECO:0000313" key="3">
    <source>
        <dbReference type="EMBL" id="PHP27401.1"/>
    </source>
</evidence>
<dbReference type="CDD" id="cd02440">
    <property type="entry name" value="AdoMet_MTases"/>
    <property type="match status" value="1"/>
</dbReference>
<dbReference type="InterPro" id="IPR029063">
    <property type="entry name" value="SAM-dependent_MTases_sf"/>
</dbReference>
<keyword evidence="3" id="KW-0489">Methyltransferase</keyword>
<accession>A0A2G1MF87</accession>
<proteinExistence type="predicted"/>
<name>A0A2G1MF87_9RHOB</name>
<dbReference type="GO" id="GO:0008168">
    <property type="term" value="F:methyltransferase activity"/>
    <property type="evidence" value="ECO:0007669"/>
    <property type="project" value="UniProtKB-KW"/>
</dbReference>
<keyword evidence="4" id="KW-1185">Reference proteome</keyword>
<keyword evidence="1 3" id="KW-0808">Transferase</keyword>
<evidence type="ECO:0000256" key="1">
    <source>
        <dbReference type="ARBA" id="ARBA00022679"/>
    </source>
</evidence>
<dbReference type="AlphaFoldDB" id="A0A2G1MF87"/>
<dbReference type="OrthoDB" id="9786503at2"/>
<dbReference type="GO" id="GO:0032259">
    <property type="term" value="P:methylation"/>
    <property type="evidence" value="ECO:0007669"/>
    <property type="project" value="UniProtKB-KW"/>
</dbReference>
<dbReference type="PANTHER" id="PTHR43861:SF3">
    <property type="entry name" value="PUTATIVE (AFU_ORTHOLOGUE AFUA_2G14390)-RELATED"/>
    <property type="match status" value="1"/>
</dbReference>
<dbReference type="Pfam" id="PF13649">
    <property type="entry name" value="Methyltransf_25"/>
    <property type="match status" value="1"/>
</dbReference>
<protein>
    <submittedName>
        <fullName evidence="3">SAM-dependent methyltransferase</fullName>
    </submittedName>
</protein>
<reference evidence="3 4" key="1">
    <citation type="submission" date="2017-08" db="EMBL/GenBank/DDBJ databases">
        <title>Draft Genome Sequence of Loktanella cinnabarina Strain XM1, Isolated from Coastal Surface Water.</title>
        <authorList>
            <person name="Ma R."/>
            <person name="Wang J."/>
            <person name="Wang Q."/>
            <person name="Ma Z."/>
            <person name="Li J."/>
            <person name="Chen L."/>
        </authorList>
    </citation>
    <scope>NUCLEOTIDE SEQUENCE [LARGE SCALE GENOMIC DNA]</scope>
    <source>
        <strain evidence="3 4">XM1</strain>
    </source>
</reference>
<evidence type="ECO:0000313" key="4">
    <source>
        <dbReference type="Proteomes" id="UP000221860"/>
    </source>
</evidence>
<organism evidence="3 4">
    <name type="scientific">Limimaricola cinnabarinus</name>
    <dbReference type="NCBI Taxonomy" id="1125964"/>
    <lineage>
        <taxon>Bacteria</taxon>
        <taxon>Pseudomonadati</taxon>
        <taxon>Pseudomonadota</taxon>
        <taxon>Alphaproteobacteria</taxon>
        <taxon>Rhodobacterales</taxon>
        <taxon>Paracoccaceae</taxon>
        <taxon>Limimaricola</taxon>
    </lineage>
</organism>